<feature type="transmembrane region" description="Helical" evidence="1">
    <location>
        <begin position="50"/>
        <end position="72"/>
    </location>
</feature>
<dbReference type="Proteomes" id="UP000319817">
    <property type="component" value="Chromosome"/>
</dbReference>
<organism evidence="2 3">
    <name type="scientific">Stieleria marina</name>
    <dbReference type="NCBI Taxonomy" id="1930275"/>
    <lineage>
        <taxon>Bacteria</taxon>
        <taxon>Pseudomonadati</taxon>
        <taxon>Planctomycetota</taxon>
        <taxon>Planctomycetia</taxon>
        <taxon>Pirellulales</taxon>
        <taxon>Pirellulaceae</taxon>
        <taxon>Stieleria</taxon>
    </lineage>
</organism>
<dbReference type="OrthoDB" id="272884at2"/>
<dbReference type="RefSeq" id="WP_145418523.1">
    <property type="nucleotide sequence ID" value="NZ_CP036526.1"/>
</dbReference>
<evidence type="ECO:0000256" key="1">
    <source>
        <dbReference type="SAM" id="Phobius"/>
    </source>
</evidence>
<dbReference type="EMBL" id="CP036526">
    <property type="protein sequence ID" value="QDT10795.1"/>
    <property type="molecule type" value="Genomic_DNA"/>
</dbReference>
<evidence type="ECO:0000313" key="3">
    <source>
        <dbReference type="Proteomes" id="UP000319817"/>
    </source>
</evidence>
<feature type="transmembrane region" description="Helical" evidence="1">
    <location>
        <begin position="84"/>
        <end position="105"/>
    </location>
</feature>
<protein>
    <submittedName>
        <fullName evidence="2">Uncharacterized protein</fullName>
    </submittedName>
</protein>
<feature type="transmembrane region" description="Helical" evidence="1">
    <location>
        <begin position="111"/>
        <end position="129"/>
    </location>
</feature>
<keyword evidence="1" id="KW-0812">Transmembrane</keyword>
<keyword evidence="1" id="KW-1133">Transmembrane helix</keyword>
<accession>A0A517NUJ1</accession>
<gene>
    <name evidence="2" type="ORF">K239x_27860</name>
</gene>
<dbReference type="AlphaFoldDB" id="A0A517NUJ1"/>
<reference evidence="2 3" key="1">
    <citation type="submission" date="2019-02" db="EMBL/GenBank/DDBJ databases">
        <title>Deep-cultivation of Planctomycetes and their phenomic and genomic characterization uncovers novel biology.</title>
        <authorList>
            <person name="Wiegand S."/>
            <person name="Jogler M."/>
            <person name="Boedeker C."/>
            <person name="Pinto D."/>
            <person name="Vollmers J."/>
            <person name="Rivas-Marin E."/>
            <person name="Kohn T."/>
            <person name="Peeters S.H."/>
            <person name="Heuer A."/>
            <person name="Rast P."/>
            <person name="Oberbeckmann S."/>
            <person name="Bunk B."/>
            <person name="Jeske O."/>
            <person name="Meyerdierks A."/>
            <person name="Storesund J.E."/>
            <person name="Kallscheuer N."/>
            <person name="Luecker S."/>
            <person name="Lage O.M."/>
            <person name="Pohl T."/>
            <person name="Merkel B.J."/>
            <person name="Hornburger P."/>
            <person name="Mueller R.-W."/>
            <person name="Bruemmer F."/>
            <person name="Labrenz M."/>
            <person name="Spormann A.M."/>
            <person name="Op den Camp H."/>
            <person name="Overmann J."/>
            <person name="Amann R."/>
            <person name="Jetten M.S.M."/>
            <person name="Mascher T."/>
            <person name="Medema M.H."/>
            <person name="Devos D.P."/>
            <person name="Kaster A.-K."/>
            <person name="Ovreas L."/>
            <person name="Rohde M."/>
            <person name="Galperin M.Y."/>
            <person name="Jogler C."/>
        </authorList>
    </citation>
    <scope>NUCLEOTIDE SEQUENCE [LARGE SCALE GENOMIC DNA]</scope>
    <source>
        <strain evidence="2 3">K23_9</strain>
    </source>
</reference>
<sequence length="154" mass="16910">MRPLLALLNAACGLILVRFTVSKLAAWPISVAAFVDMAKPLGIDPTFFRITTGFIIGYASLSFFTNCLILLLKKEKHEKVKLLYTFNTLYATGAMAGALFSEFFLRTDPKWALVYIAIAIVAVAITNALSRYSKIPELLQGRADAAQMQTIEAS</sequence>
<proteinExistence type="predicted"/>
<evidence type="ECO:0000313" key="2">
    <source>
        <dbReference type="EMBL" id="QDT10795.1"/>
    </source>
</evidence>
<keyword evidence="3" id="KW-1185">Reference proteome</keyword>
<name>A0A517NUJ1_9BACT</name>
<keyword evidence="1" id="KW-0472">Membrane</keyword>